<dbReference type="InterPro" id="IPR002035">
    <property type="entry name" value="VWF_A"/>
</dbReference>
<protein>
    <submittedName>
        <fullName evidence="3">von Willebrand factor type A domain-containing protein</fullName>
    </submittedName>
</protein>
<organism evidence="3 4">
    <name type="scientific">Microdochium trichocladiopsis</name>
    <dbReference type="NCBI Taxonomy" id="1682393"/>
    <lineage>
        <taxon>Eukaryota</taxon>
        <taxon>Fungi</taxon>
        <taxon>Dikarya</taxon>
        <taxon>Ascomycota</taxon>
        <taxon>Pezizomycotina</taxon>
        <taxon>Sordariomycetes</taxon>
        <taxon>Xylariomycetidae</taxon>
        <taxon>Xylariales</taxon>
        <taxon>Microdochiaceae</taxon>
        <taxon>Microdochium</taxon>
    </lineage>
</organism>
<dbReference type="SMART" id="SM00609">
    <property type="entry name" value="VIT"/>
    <property type="match status" value="1"/>
</dbReference>
<comment type="caution">
    <text evidence="3">The sequence shown here is derived from an EMBL/GenBank/DDBJ whole genome shotgun (WGS) entry which is preliminary data.</text>
</comment>
<feature type="domain" description="VIT" evidence="2">
    <location>
        <begin position="14"/>
        <end position="165"/>
    </location>
</feature>
<evidence type="ECO:0000259" key="1">
    <source>
        <dbReference type="PROSITE" id="PS50234"/>
    </source>
</evidence>
<proteinExistence type="predicted"/>
<dbReference type="InterPro" id="IPR013694">
    <property type="entry name" value="VIT"/>
</dbReference>
<dbReference type="OrthoDB" id="1729737at2759"/>
<dbReference type="Proteomes" id="UP000756346">
    <property type="component" value="Unassembled WGS sequence"/>
</dbReference>
<feature type="domain" description="VWFA" evidence="1">
    <location>
        <begin position="339"/>
        <end position="534"/>
    </location>
</feature>
<dbReference type="GeneID" id="70191903"/>
<dbReference type="AlphaFoldDB" id="A0A9P8XUZ5"/>
<accession>A0A9P8XUZ5</accession>
<evidence type="ECO:0000313" key="4">
    <source>
        <dbReference type="Proteomes" id="UP000756346"/>
    </source>
</evidence>
<evidence type="ECO:0000313" key="3">
    <source>
        <dbReference type="EMBL" id="KAH7014292.1"/>
    </source>
</evidence>
<dbReference type="PANTHER" id="PTHR45737">
    <property type="entry name" value="VON WILLEBRAND FACTOR A DOMAIN-CONTAINING PROTEIN 5A"/>
    <property type="match status" value="1"/>
</dbReference>
<dbReference type="PANTHER" id="PTHR45737:SF6">
    <property type="entry name" value="VON WILLEBRAND FACTOR A DOMAIN-CONTAINING PROTEIN 5A"/>
    <property type="match status" value="1"/>
</dbReference>
<dbReference type="SUPFAM" id="SSF53300">
    <property type="entry name" value="vWA-like"/>
    <property type="match status" value="1"/>
</dbReference>
<dbReference type="Pfam" id="PF08487">
    <property type="entry name" value="VIT"/>
    <property type="match status" value="1"/>
</dbReference>
<dbReference type="InterPro" id="IPR036465">
    <property type="entry name" value="vWFA_dom_sf"/>
</dbReference>
<gene>
    <name evidence="3" type="ORF">B0I36DRAFT_425775</name>
</gene>
<dbReference type="PROSITE" id="PS51468">
    <property type="entry name" value="VIT"/>
    <property type="match status" value="1"/>
</dbReference>
<dbReference type="Pfam" id="PF13768">
    <property type="entry name" value="VWA_3"/>
    <property type="match status" value="1"/>
</dbReference>
<dbReference type="PROSITE" id="PS50234">
    <property type="entry name" value="VWFA"/>
    <property type="match status" value="1"/>
</dbReference>
<name>A0A9P8XUZ5_9PEZI</name>
<sequence>MRHYIHDTWQVCGLVYIDAAPPCLPHRLRQVGLEAHTTILSNAQRTTLKQTFITPSIWYRSIQNAPPPPPPPQQKYPEIRYQFPLHDGVSVVGFTATIHSSPKPRVIRGVVQEKAEARHTYTTAVAEGKAAGLLELIPEAADVFVTKLGNIPPATRVVVEVTYLGELKHDAQVDGLRLTIPMGVAPRFGSWPGDLVDVDVPVVRPQDFSGNDKGDGGLRITVDAQLPPSSQIQSVSSPSHQIAVSIGKTSKSASTDALSFNQASASLALTSLPASSSSLTTITTPFLEKDFILHLTASNLSTPQAVLERHPTIPNQHALMATLVPKFTLPSSTQRRKPEVVFVCDRSGSMGGKIPNLVSALRVFIKSLPQGVAFNIVSFGSRFSFLWKGQHGCSGSRAYSRESVAQAVSHVETFQADYGGTEMFWPLEAVFKEWQSTRDADVAADAAPRDLEVFLLTDGEVWNQAELLAMVERNVRESEGHIRVFSLGIGSGASTSLIEGVARVGNGFAQSVVDGEDMSGKVVRMVKGAMFEHVRDYRLEVKVDCVFRHDERDDDGEAAAAGQDLPL</sequence>
<evidence type="ECO:0000259" key="2">
    <source>
        <dbReference type="PROSITE" id="PS51468"/>
    </source>
</evidence>
<reference evidence="3" key="1">
    <citation type="journal article" date="2021" name="Nat. Commun.">
        <title>Genetic determinants of endophytism in the Arabidopsis root mycobiome.</title>
        <authorList>
            <person name="Mesny F."/>
            <person name="Miyauchi S."/>
            <person name="Thiergart T."/>
            <person name="Pickel B."/>
            <person name="Atanasova L."/>
            <person name="Karlsson M."/>
            <person name="Huettel B."/>
            <person name="Barry K.W."/>
            <person name="Haridas S."/>
            <person name="Chen C."/>
            <person name="Bauer D."/>
            <person name="Andreopoulos W."/>
            <person name="Pangilinan J."/>
            <person name="LaButti K."/>
            <person name="Riley R."/>
            <person name="Lipzen A."/>
            <person name="Clum A."/>
            <person name="Drula E."/>
            <person name="Henrissat B."/>
            <person name="Kohler A."/>
            <person name="Grigoriev I.V."/>
            <person name="Martin F.M."/>
            <person name="Hacquard S."/>
        </authorList>
    </citation>
    <scope>NUCLEOTIDE SEQUENCE</scope>
    <source>
        <strain evidence="3">MPI-CAGE-CH-0230</strain>
    </source>
</reference>
<dbReference type="Gene3D" id="3.40.50.410">
    <property type="entry name" value="von Willebrand factor, type A domain"/>
    <property type="match status" value="1"/>
</dbReference>
<dbReference type="EMBL" id="JAGTJQ010000013">
    <property type="protein sequence ID" value="KAH7014292.1"/>
    <property type="molecule type" value="Genomic_DNA"/>
</dbReference>
<keyword evidence="4" id="KW-1185">Reference proteome</keyword>
<dbReference type="RefSeq" id="XP_046005259.1">
    <property type="nucleotide sequence ID" value="XM_046162357.1"/>
</dbReference>
<dbReference type="SMART" id="SM00327">
    <property type="entry name" value="VWA"/>
    <property type="match status" value="1"/>
</dbReference>